<accession>A0AAV6UJB6</accession>
<evidence type="ECO:0000256" key="1">
    <source>
        <dbReference type="ARBA" id="ARBA00010171"/>
    </source>
</evidence>
<dbReference type="GO" id="GO:0030915">
    <property type="term" value="C:Smc5-Smc6 complex"/>
    <property type="evidence" value="ECO:0007669"/>
    <property type="project" value="TreeGrafter"/>
</dbReference>
<feature type="coiled-coil region" evidence="4">
    <location>
        <begin position="170"/>
        <end position="264"/>
    </location>
</feature>
<evidence type="ECO:0000256" key="2">
    <source>
        <dbReference type="ARBA" id="ARBA00018687"/>
    </source>
</evidence>
<dbReference type="AlphaFoldDB" id="A0AAV6UJB6"/>
<name>A0AAV6UJB6_9ARAC</name>
<dbReference type="Proteomes" id="UP000827092">
    <property type="component" value="Unassembled WGS sequence"/>
</dbReference>
<gene>
    <name evidence="6" type="ORF">JTE90_008303</name>
</gene>
<evidence type="ECO:0000313" key="6">
    <source>
        <dbReference type="EMBL" id="KAG8183406.1"/>
    </source>
</evidence>
<evidence type="ECO:0000256" key="3">
    <source>
        <dbReference type="ARBA" id="ARBA00023054"/>
    </source>
</evidence>
<dbReference type="Gene3D" id="3.40.50.300">
    <property type="entry name" value="P-loop containing nucleotide triphosphate hydrolases"/>
    <property type="match status" value="2"/>
</dbReference>
<dbReference type="Pfam" id="PF13476">
    <property type="entry name" value="AAA_23"/>
    <property type="match status" value="1"/>
</dbReference>
<dbReference type="GO" id="GO:0003697">
    <property type="term" value="F:single-stranded DNA binding"/>
    <property type="evidence" value="ECO:0007669"/>
    <property type="project" value="TreeGrafter"/>
</dbReference>
<feature type="coiled-coil region" evidence="4">
    <location>
        <begin position="601"/>
        <end position="673"/>
    </location>
</feature>
<feature type="coiled-coil region" evidence="4">
    <location>
        <begin position="730"/>
        <end position="764"/>
    </location>
</feature>
<reference evidence="6 7" key="1">
    <citation type="journal article" date="2022" name="Nat. Ecol. Evol.">
        <title>A masculinizing supergene underlies an exaggerated male reproductive morph in a spider.</title>
        <authorList>
            <person name="Hendrickx F."/>
            <person name="De Corte Z."/>
            <person name="Sonet G."/>
            <person name="Van Belleghem S.M."/>
            <person name="Kostlbacher S."/>
            <person name="Vangestel C."/>
        </authorList>
    </citation>
    <scope>NUCLEOTIDE SEQUENCE [LARGE SCALE GENOMIC DNA]</scope>
    <source>
        <strain evidence="6">W744_W776</strain>
    </source>
</reference>
<feature type="domain" description="Rad50/SbcC-type AAA" evidence="5">
    <location>
        <begin position="11"/>
        <end position="222"/>
    </location>
</feature>
<evidence type="ECO:0000313" key="7">
    <source>
        <dbReference type="Proteomes" id="UP000827092"/>
    </source>
</evidence>
<dbReference type="GO" id="GO:0000724">
    <property type="term" value="P:double-strand break repair via homologous recombination"/>
    <property type="evidence" value="ECO:0007669"/>
    <property type="project" value="TreeGrafter"/>
</dbReference>
<organism evidence="6 7">
    <name type="scientific">Oedothorax gibbosus</name>
    <dbReference type="NCBI Taxonomy" id="931172"/>
    <lineage>
        <taxon>Eukaryota</taxon>
        <taxon>Metazoa</taxon>
        <taxon>Ecdysozoa</taxon>
        <taxon>Arthropoda</taxon>
        <taxon>Chelicerata</taxon>
        <taxon>Arachnida</taxon>
        <taxon>Araneae</taxon>
        <taxon>Araneomorphae</taxon>
        <taxon>Entelegynae</taxon>
        <taxon>Araneoidea</taxon>
        <taxon>Linyphiidae</taxon>
        <taxon>Erigoninae</taxon>
        <taxon>Oedothorax</taxon>
    </lineage>
</organism>
<evidence type="ECO:0000259" key="5">
    <source>
        <dbReference type="Pfam" id="PF13476"/>
    </source>
</evidence>
<keyword evidence="3 4" id="KW-0175">Coiled coil</keyword>
<dbReference type="GO" id="GO:0005634">
    <property type="term" value="C:nucleus"/>
    <property type="evidence" value="ECO:0007669"/>
    <property type="project" value="TreeGrafter"/>
</dbReference>
<proteinExistence type="inferred from homology"/>
<keyword evidence="7" id="KW-1185">Reference proteome</keyword>
<dbReference type="PANTHER" id="PTHR45916">
    <property type="entry name" value="STRUCTURAL MAINTENANCE OF CHROMOSOMES PROTEIN 5"/>
    <property type="match status" value="1"/>
</dbReference>
<feature type="coiled-coil region" evidence="4">
    <location>
        <begin position="314"/>
        <end position="358"/>
    </location>
</feature>
<evidence type="ECO:0000256" key="4">
    <source>
        <dbReference type="SAM" id="Coils"/>
    </source>
</evidence>
<dbReference type="SUPFAM" id="SSF52540">
    <property type="entry name" value="P-loop containing nucleoside triphosphate hydrolases"/>
    <property type="match status" value="2"/>
</dbReference>
<dbReference type="InterPro" id="IPR038729">
    <property type="entry name" value="Rad50/SbcC_AAA"/>
</dbReference>
<dbReference type="PANTHER" id="PTHR45916:SF1">
    <property type="entry name" value="STRUCTURAL MAINTENANCE OF CHROMOSOMES PROTEIN 5"/>
    <property type="match status" value="1"/>
</dbReference>
<sequence length="1035" mass="119821">MDRFKAGRIARIKVKGFMTYDDLELIPKHGLNMIIGLNGSGKSSIMSAICLGLGGKPQYTGKSAQPNDFIKLGHDKAYIEIELEEPKGRNVVISRTIQAEKSTYCVNGSPSNLSAVMICAKKYNIDVSNLCQFLPQEKVAEFSKMDKKKRLDNMLQSIGEPQLFTTFEELKQMRTDCNDLQKSLRKLNSEMDSEVHKNLRLQEEVDKQNERKNLKNRLVKLKHQKTVIRYEEMRHRLNILKQEKDELHKQLLAVHNTTQKLEEELGNSASERDSCISQMQGKQAKISALSENVSKNSNILADLSSQVHLAKVEFQTMINEKQNQQAKLAELKKQILGLEEQYKQMKSEEQNIKFQTSQNYSQHQNVGEALKQVNHKLDEINSEMNSEEHFQNSITQKLNFLKNEEEKRMNFLRVKYPPTYEAVCWLKQNMGAFKSRIHLPPLVTLKVPDPRFTKFIENNVNIRDLLVFVCEDKDDVKRLTEILRHEKKLPVNIALAPDSGISAFSSPPITPRMRQMGIECFLRDIFVAPEPVVCYLCQIYNHHRVPICNENADKNVEGILGEFRAFFMENERITGLMSKYGNKNLSVKRDHIMAKNILVNTKDQSEELHRLQTEFDQSKERHARLKEQYEAYQSQRSDFERKLQQIRQEKLLLADKEKKINSLAMQLRAKREMYQRNEALVIDEAAEKAKKKAKICAINDKKMHLLKEICADLKELNVLKMAKAKRIPFVKVLVIRLSQLTEQIKEAETEKRSIEEKYAEKGQEHKKLKTIATSLYEKIREIISQEGGNKELTEICASNPMSLDDIERNIANIEAQLELNCEENADAVREFEERKKQIAEAEETIKDKDTKMKNLWGEMERLKVSWLQRLETHISNINTKFTQYYKFLECAGEVTLDKTEDTNNFLDYGLQIRLKYRVDEEFMELSQTHHSGGECSVAAIIFILSLQELTNVPFRCIDEINQGMDSVNERKIYELIADASRSGSSCSQYFLLTPKLLMDLAYNDGVAVHIVYNSRFLGMKLNLKEHLQTVKSKKR</sequence>
<comment type="similarity">
    <text evidence="1">Belongs to the SMC family. SMC5 subfamily.</text>
</comment>
<protein>
    <recommendedName>
        <fullName evidence="2">Structural maintenance of chromosomes protein 5</fullName>
    </recommendedName>
</protein>
<dbReference type="EMBL" id="JAFNEN010000419">
    <property type="protein sequence ID" value="KAG8183406.1"/>
    <property type="molecule type" value="Genomic_DNA"/>
</dbReference>
<dbReference type="InterPro" id="IPR027417">
    <property type="entry name" value="P-loop_NTPase"/>
</dbReference>
<feature type="coiled-coil region" evidence="4">
    <location>
        <begin position="803"/>
        <end position="851"/>
    </location>
</feature>
<comment type="caution">
    <text evidence="6">The sequence shown here is derived from an EMBL/GenBank/DDBJ whole genome shotgun (WGS) entry which is preliminary data.</text>
</comment>